<dbReference type="Gene3D" id="2.30.29.30">
    <property type="entry name" value="Pleckstrin-homology domain (PH domain)/Phosphotyrosine-binding domain (PTB)"/>
    <property type="match status" value="1"/>
</dbReference>
<evidence type="ECO:0000256" key="2">
    <source>
        <dbReference type="SAM" id="MobiDB-lite"/>
    </source>
</evidence>
<evidence type="ECO:0000313" key="5">
    <source>
        <dbReference type="EMBL" id="CAZ82621.1"/>
    </source>
</evidence>
<feature type="region of interest" description="Disordered" evidence="2">
    <location>
        <begin position="800"/>
        <end position="832"/>
    </location>
</feature>
<protein>
    <submittedName>
        <fullName evidence="5">(Perigord truffle) hypothetical protein</fullName>
    </submittedName>
</protein>
<dbReference type="GO" id="GO:0042147">
    <property type="term" value="P:retrograde transport, endosome to Golgi"/>
    <property type="evidence" value="ECO:0007669"/>
    <property type="project" value="TreeGrafter"/>
</dbReference>
<dbReference type="GO" id="GO:0007032">
    <property type="term" value="P:endosome organization"/>
    <property type="evidence" value="ECO:0007669"/>
    <property type="project" value="TreeGrafter"/>
</dbReference>
<dbReference type="GO" id="GO:0005829">
    <property type="term" value="C:cytosol"/>
    <property type="evidence" value="ECO:0007669"/>
    <property type="project" value="GOC"/>
</dbReference>
<dbReference type="RefSeq" id="XP_002838430.1">
    <property type="nucleotide sequence ID" value="XM_002838384.1"/>
</dbReference>
<dbReference type="GO" id="GO:0055037">
    <property type="term" value="C:recycling endosome"/>
    <property type="evidence" value="ECO:0007669"/>
    <property type="project" value="TreeGrafter"/>
</dbReference>
<dbReference type="SUPFAM" id="SSF50729">
    <property type="entry name" value="PH domain-like"/>
    <property type="match status" value="1"/>
</dbReference>
<feature type="domain" description="PH" evidence="3">
    <location>
        <begin position="733"/>
        <end position="880"/>
    </location>
</feature>
<dbReference type="GeneID" id="9181625"/>
<dbReference type="InterPro" id="IPR045188">
    <property type="entry name" value="Boi1/Boi2-like"/>
</dbReference>
<dbReference type="AlphaFoldDB" id="D5GDM8"/>
<dbReference type="InterPro" id="IPR013761">
    <property type="entry name" value="SAM/pointed_sf"/>
</dbReference>
<gene>
    <name evidence="5" type="ORF">GSTUM_00001124001</name>
</gene>
<dbReference type="GO" id="GO:0001881">
    <property type="term" value="P:receptor recycling"/>
    <property type="evidence" value="ECO:0007669"/>
    <property type="project" value="TreeGrafter"/>
</dbReference>
<evidence type="ECO:0000313" key="6">
    <source>
        <dbReference type="Proteomes" id="UP000006911"/>
    </source>
</evidence>
<dbReference type="OMA" id="YYGWMKK"/>
<accession>D5GDM8</accession>
<dbReference type="Pfam" id="PF07647">
    <property type="entry name" value="SAM_2"/>
    <property type="match status" value="1"/>
</dbReference>
<feature type="compositionally biased region" description="Polar residues" evidence="2">
    <location>
        <begin position="335"/>
        <end position="347"/>
    </location>
</feature>
<feature type="region of interest" description="Disordered" evidence="2">
    <location>
        <begin position="313"/>
        <end position="365"/>
    </location>
</feature>
<dbReference type="InterPro" id="IPR011993">
    <property type="entry name" value="PH-like_dom_sf"/>
</dbReference>
<evidence type="ECO:0000259" key="4">
    <source>
        <dbReference type="PROSITE" id="PS50105"/>
    </source>
</evidence>
<evidence type="ECO:0000256" key="1">
    <source>
        <dbReference type="ARBA" id="ARBA00022553"/>
    </source>
</evidence>
<dbReference type="InterPro" id="IPR001660">
    <property type="entry name" value="SAM"/>
</dbReference>
<dbReference type="PROSITE" id="PS50003">
    <property type="entry name" value="PH_DOMAIN"/>
    <property type="match status" value="1"/>
</dbReference>
<feature type="compositionally biased region" description="Basic and acidic residues" evidence="2">
    <location>
        <begin position="171"/>
        <end position="183"/>
    </location>
</feature>
<dbReference type="InParanoid" id="D5GDM8"/>
<dbReference type="KEGG" id="tml:GSTUM_00001124001"/>
<dbReference type="GO" id="GO:0005802">
    <property type="term" value="C:trans-Golgi network"/>
    <property type="evidence" value="ECO:0007669"/>
    <property type="project" value="TreeGrafter"/>
</dbReference>
<dbReference type="EMBL" id="FN430152">
    <property type="protein sequence ID" value="CAZ82621.1"/>
    <property type="molecule type" value="Genomic_DNA"/>
</dbReference>
<dbReference type="SMART" id="SM00233">
    <property type="entry name" value="PH"/>
    <property type="match status" value="1"/>
</dbReference>
<dbReference type="Gene3D" id="1.10.150.50">
    <property type="entry name" value="Transcription Factor, Ets-1"/>
    <property type="match status" value="1"/>
</dbReference>
<feature type="compositionally biased region" description="Basic residues" evidence="2">
    <location>
        <begin position="548"/>
        <end position="558"/>
    </location>
</feature>
<feature type="region of interest" description="Disordered" evidence="2">
    <location>
        <begin position="410"/>
        <end position="441"/>
    </location>
</feature>
<reference evidence="5 6" key="1">
    <citation type="journal article" date="2010" name="Nature">
        <title>Perigord black truffle genome uncovers evolutionary origins and mechanisms of symbiosis.</title>
        <authorList>
            <person name="Martin F."/>
            <person name="Kohler A."/>
            <person name="Murat C."/>
            <person name="Balestrini R."/>
            <person name="Coutinho P.M."/>
            <person name="Jaillon O."/>
            <person name="Montanini B."/>
            <person name="Morin E."/>
            <person name="Noel B."/>
            <person name="Percudani R."/>
            <person name="Porcel B."/>
            <person name="Rubini A."/>
            <person name="Amicucci A."/>
            <person name="Amselem J."/>
            <person name="Anthouard V."/>
            <person name="Arcioni S."/>
            <person name="Artiguenave F."/>
            <person name="Aury J.M."/>
            <person name="Ballario P."/>
            <person name="Bolchi A."/>
            <person name="Brenna A."/>
            <person name="Brun A."/>
            <person name="Buee M."/>
            <person name="Cantarel B."/>
            <person name="Chevalier G."/>
            <person name="Couloux A."/>
            <person name="Da Silva C."/>
            <person name="Denoeud F."/>
            <person name="Duplessis S."/>
            <person name="Ghignone S."/>
            <person name="Hilselberger B."/>
            <person name="Iotti M."/>
            <person name="Marcais B."/>
            <person name="Mello A."/>
            <person name="Miranda M."/>
            <person name="Pacioni G."/>
            <person name="Quesneville H."/>
            <person name="Riccioni C."/>
            <person name="Ruotolo R."/>
            <person name="Splivallo R."/>
            <person name="Stocchi V."/>
            <person name="Tisserant E."/>
            <person name="Viscomi A.R."/>
            <person name="Zambonelli A."/>
            <person name="Zampieri E."/>
            <person name="Henrissat B."/>
            <person name="Lebrun M.H."/>
            <person name="Paolocci F."/>
            <person name="Bonfante P."/>
            <person name="Ottonello S."/>
            <person name="Wincker P."/>
        </authorList>
    </citation>
    <scope>NUCLEOTIDE SEQUENCE [LARGE SCALE GENOMIC DNA]</scope>
    <source>
        <strain evidence="5 6">Mel28</strain>
    </source>
</reference>
<dbReference type="STRING" id="656061.D5GDM8"/>
<feature type="region of interest" description="Disordered" evidence="2">
    <location>
        <begin position="910"/>
        <end position="1008"/>
    </location>
</feature>
<dbReference type="PANTHER" id="PTHR22902">
    <property type="entry name" value="SESQUIPEDALIAN"/>
    <property type="match status" value="1"/>
</dbReference>
<dbReference type="GO" id="GO:0005769">
    <property type="term" value="C:early endosome"/>
    <property type="evidence" value="ECO:0007669"/>
    <property type="project" value="TreeGrafter"/>
</dbReference>
<feature type="region of interest" description="Disordered" evidence="2">
    <location>
        <begin position="489"/>
        <end position="733"/>
    </location>
</feature>
<sequence>MSFGLGAYLPFKKQWLSSNTPWVRKVYTSPEVVSTVIESPAVFTPSTPAPLPNMGTQPATTVDPPVTATAPVVPPTKTGTPGPDPSQASPVNSHISSSHSTIEETDDHDPMPPLAVDKVSSPTATPKIASPNAMAQVKGDRSSANYPPGMRSLVVEDTLSDIDEAITEISNSRESRTSRVMKDHNRRHSSVSTTRPSFTPLEQVVQDSSSEYSKHDNVSGSEIEDDDLEGANLPNNGEVFYTEEQIKAWTPAEVAKYLESRKLPLVSCQKFEEQEVSGSILLQLEMSHLRELDLGSFGKRFEVWKEIENLVKRSKRSPPKTKPRSGSDARLSAVGISQTSPRQRSSTIGGGPVLPMIPSHHNRPVSKQHHINTHEANMLDPRNHGYAPLHTPMTATTIASSTGASTPPGIFEAPRSPPVSPRRSDTASHHRRTVSGRRLSAHELSPTALNVALSASAAILTAGMDGRGHQRISSFDRNWSSSALTHIQPSTGEETGEFGHRTSASVGTGDTGFTGDSGFSGSQPQTPKVAEHSYFSSGESTPRERKVLQKKNGAHARQSRIGSAESPGKPSPLCTAAQAYHIRGNSKEKQNKRKSASFSGPPEGFPYVSPGLSPSLSGKVPPRSTTDDPIITNTNVPTPVVPTRSVSETLKKVDSGLGSGDGSTPSLTATLESDTVSGPPERPPKADRTQSASGRRIRGVSSGTALRQKSKKHHTSAWEKGLREITPQEAAETADFSGWMKKRGSSGLGVWKPRFFVLQGRRLAYFYADTDTKERGLIDITSHRVLSATDDRLVSLHAQFAASPTSPKPPPPDKKEKGADKDKGKEKEEKERGWFTFKLVPPAPGASKGVTFTPPRLHYFATDTREEGKKWMGAIMKATIDRDESKPIVSSYNAKTISLAKARQLKSRPPDLAIRGDGSGMDFGLDHDNRPESSTSGLAITGIEFGDGGEEADVEDGRDGSVETAGNGEAESSHGGGDEREREESLKDGPEGGKAEVPVEAEAEERERKELLSLVGDIGIIT</sequence>
<feature type="region of interest" description="Disordered" evidence="2">
    <location>
        <begin position="46"/>
        <end position="65"/>
    </location>
</feature>
<dbReference type="Pfam" id="PF00169">
    <property type="entry name" value="PH"/>
    <property type="match status" value="1"/>
</dbReference>
<dbReference type="PANTHER" id="PTHR22902:SF27">
    <property type="entry name" value="PLECKSTRIN HOMOLOGY DOMAIN-CONTAINING FAMILY A MEMBER 3"/>
    <property type="match status" value="1"/>
</dbReference>
<proteinExistence type="predicted"/>
<feature type="compositionally biased region" description="Basic and acidic residues" evidence="2">
    <location>
        <begin position="811"/>
        <end position="832"/>
    </location>
</feature>
<dbReference type="Proteomes" id="UP000006911">
    <property type="component" value="Unassembled WGS sequence"/>
</dbReference>
<feature type="compositionally biased region" description="Low complexity" evidence="2">
    <location>
        <begin position="507"/>
        <end position="522"/>
    </location>
</feature>
<feature type="compositionally biased region" description="Basic residues" evidence="2">
    <location>
        <begin position="313"/>
        <end position="323"/>
    </location>
</feature>
<feature type="compositionally biased region" description="Basic and acidic residues" evidence="2">
    <location>
        <begin position="976"/>
        <end position="994"/>
    </location>
</feature>
<keyword evidence="6" id="KW-1185">Reference proteome</keyword>
<dbReference type="eggNOG" id="ENOG502QSRX">
    <property type="taxonomic scope" value="Eukaryota"/>
</dbReference>
<feature type="region of interest" description="Disordered" evidence="2">
    <location>
        <begin position="169"/>
        <end position="235"/>
    </location>
</feature>
<keyword evidence="1" id="KW-0597">Phosphoprotein</keyword>
<dbReference type="HOGENOM" id="CLU_011433_0_0_1"/>
<dbReference type="PROSITE" id="PS50105">
    <property type="entry name" value="SAM_DOMAIN"/>
    <property type="match status" value="1"/>
</dbReference>
<feature type="compositionally biased region" description="Low complexity" evidence="2">
    <location>
        <begin position="70"/>
        <end position="81"/>
    </location>
</feature>
<feature type="compositionally biased region" description="Low complexity" evidence="2">
    <location>
        <begin position="629"/>
        <end position="643"/>
    </location>
</feature>
<dbReference type="CDD" id="cd09535">
    <property type="entry name" value="SAM_BOI-like_fungal"/>
    <property type="match status" value="1"/>
</dbReference>
<feature type="domain" description="SAM" evidence="4">
    <location>
        <begin position="249"/>
        <end position="313"/>
    </location>
</feature>
<feature type="region of interest" description="Disordered" evidence="2">
    <location>
        <begin position="70"/>
        <end position="148"/>
    </location>
</feature>
<evidence type="ECO:0000259" key="3">
    <source>
        <dbReference type="PROSITE" id="PS50003"/>
    </source>
</evidence>
<dbReference type="FunCoup" id="D5GDM8">
    <property type="interactions" value="162"/>
</dbReference>
<organism evidence="5 6">
    <name type="scientific">Tuber melanosporum (strain Mel28)</name>
    <name type="common">Perigord black truffle</name>
    <dbReference type="NCBI Taxonomy" id="656061"/>
    <lineage>
        <taxon>Eukaryota</taxon>
        <taxon>Fungi</taxon>
        <taxon>Dikarya</taxon>
        <taxon>Ascomycota</taxon>
        <taxon>Pezizomycotina</taxon>
        <taxon>Pezizomycetes</taxon>
        <taxon>Pezizales</taxon>
        <taxon>Tuberaceae</taxon>
        <taxon>Tuber</taxon>
    </lineage>
</organism>
<dbReference type="SMART" id="SM00454">
    <property type="entry name" value="SAM"/>
    <property type="match status" value="1"/>
</dbReference>
<dbReference type="SUPFAM" id="SSF47769">
    <property type="entry name" value="SAM/Pointed domain"/>
    <property type="match status" value="1"/>
</dbReference>
<feature type="compositionally biased region" description="Polar residues" evidence="2">
    <location>
        <begin position="662"/>
        <end position="676"/>
    </location>
</feature>
<name>D5GDM8_TUBMM</name>
<dbReference type="InterPro" id="IPR001849">
    <property type="entry name" value="PH_domain"/>
</dbReference>